<name>A0AA96WN88_9CYAN</name>
<organism evidence="1">
    <name type="scientific">Leptolyngbya sp. NK1-12</name>
    <dbReference type="NCBI Taxonomy" id="2547451"/>
    <lineage>
        <taxon>Bacteria</taxon>
        <taxon>Bacillati</taxon>
        <taxon>Cyanobacteriota</taxon>
        <taxon>Cyanophyceae</taxon>
        <taxon>Leptolyngbyales</taxon>
        <taxon>Leptolyngbyaceae</taxon>
        <taxon>Leptolyngbya group</taxon>
        <taxon>Leptolyngbya</taxon>
    </lineage>
</organism>
<evidence type="ECO:0000313" key="1">
    <source>
        <dbReference type="EMBL" id="WNZ24761.1"/>
    </source>
</evidence>
<protein>
    <recommendedName>
        <fullName evidence="2">DUF4278 domain-containing protein</fullName>
    </recommendedName>
</protein>
<reference evidence="1" key="1">
    <citation type="submission" date="2020-05" db="EMBL/GenBank/DDBJ databases">
        <authorList>
            <person name="Zhu T."/>
            <person name="Keshari N."/>
            <person name="Lu X."/>
        </authorList>
    </citation>
    <scope>NUCLEOTIDE SEQUENCE</scope>
    <source>
        <strain evidence="1">NK1-12</strain>
    </source>
</reference>
<dbReference type="EMBL" id="CP053586">
    <property type="protein sequence ID" value="WNZ24761.1"/>
    <property type="molecule type" value="Genomic_DNA"/>
</dbReference>
<sequence length="82" mass="9592">MRITLRYRGVKYERDFYRPETGSEAMPTVLQLVSQPIQADLLTHTFVILRYRGVLYIRGIFKSEQTPEIRFMQIPAVISKSA</sequence>
<proteinExistence type="predicted"/>
<evidence type="ECO:0008006" key="2">
    <source>
        <dbReference type="Google" id="ProtNLM"/>
    </source>
</evidence>
<accession>A0AA96WN88</accession>
<dbReference type="AlphaFoldDB" id="A0AA96WN88"/>
<gene>
    <name evidence="1" type="ORF">HJG54_19215</name>
</gene>
<dbReference type="RefSeq" id="WP_316430729.1">
    <property type="nucleotide sequence ID" value="NZ_CP053586.1"/>
</dbReference>